<evidence type="ECO:0000256" key="1">
    <source>
        <dbReference type="SAM" id="Phobius"/>
    </source>
</evidence>
<dbReference type="Proteomes" id="UP001549104">
    <property type="component" value="Unassembled WGS sequence"/>
</dbReference>
<dbReference type="RefSeq" id="WP_354314101.1">
    <property type="nucleotide sequence ID" value="NZ_JBEPME010000005.1"/>
</dbReference>
<organism evidence="2 3">
    <name type="scientific">Sporosarcina psychrophila</name>
    <name type="common">Bacillus psychrophilus</name>
    <dbReference type="NCBI Taxonomy" id="1476"/>
    <lineage>
        <taxon>Bacteria</taxon>
        <taxon>Bacillati</taxon>
        <taxon>Bacillota</taxon>
        <taxon>Bacilli</taxon>
        <taxon>Bacillales</taxon>
        <taxon>Caryophanaceae</taxon>
        <taxon>Sporosarcina</taxon>
    </lineage>
</organism>
<keyword evidence="1" id="KW-0472">Membrane</keyword>
<keyword evidence="3" id="KW-1185">Reference proteome</keyword>
<comment type="caution">
    <text evidence="2">The sequence shown here is derived from an EMBL/GenBank/DDBJ whole genome shotgun (WGS) entry which is preliminary data.</text>
</comment>
<feature type="transmembrane region" description="Helical" evidence="1">
    <location>
        <begin position="44"/>
        <end position="63"/>
    </location>
</feature>
<evidence type="ECO:0000313" key="2">
    <source>
        <dbReference type="EMBL" id="MET3658467.1"/>
    </source>
</evidence>
<reference evidence="2 3" key="1">
    <citation type="submission" date="2024-06" db="EMBL/GenBank/DDBJ databases">
        <title>Sorghum-associated microbial communities from plants grown in Nebraska, USA.</title>
        <authorList>
            <person name="Schachtman D."/>
        </authorList>
    </citation>
    <scope>NUCLEOTIDE SEQUENCE [LARGE SCALE GENOMIC DNA]</scope>
    <source>
        <strain evidence="2 3">1288</strain>
    </source>
</reference>
<keyword evidence="1" id="KW-1133">Transmembrane helix</keyword>
<dbReference type="EMBL" id="JBEPME010000005">
    <property type="protein sequence ID" value="MET3658467.1"/>
    <property type="molecule type" value="Genomic_DNA"/>
</dbReference>
<keyword evidence="1" id="KW-0812">Transmembrane</keyword>
<sequence>MPFLQIFGTMALIIIIVVAIGFIVLGTLYKVFHLILKHMPEWCVVIYVAAVVLLAFSSIIYFSQ</sequence>
<protein>
    <submittedName>
        <fullName evidence="2">Uncharacterized membrane protein (DUF106 family)</fullName>
    </submittedName>
</protein>
<gene>
    <name evidence="2" type="ORF">ABIC55_003584</name>
</gene>
<evidence type="ECO:0000313" key="3">
    <source>
        <dbReference type="Proteomes" id="UP001549104"/>
    </source>
</evidence>
<accession>A0ABV2KBK4</accession>
<feature type="transmembrane region" description="Helical" evidence="1">
    <location>
        <begin position="6"/>
        <end position="32"/>
    </location>
</feature>
<name>A0ABV2KBK4_SPOPS</name>
<proteinExistence type="predicted"/>